<feature type="domain" description="Plastocyanin-like" evidence="16">
    <location>
        <begin position="32"/>
        <end position="145"/>
    </location>
</feature>
<keyword evidence="18" id="KW-1185">Reference proteome</keyword>
<feature type="domain" description="Plastocyanin-like" evidence="14">
    <location>
        <begin position="158"/>
        <end position="311"/>
    </location>
</feature>
<evidence type="ECO:0000259" key="14">
    <source>
        <dbReference type="Pfam" id="PF00394"/>
    </source>
</evidence>
<evidence type="ECO:0000256" key="4">
    <source>
        <dbReference type="ARBA" id="ARBA00012297"/>
    </source>
</evidence>
<evidence type="ECO:0000256" key="8">
    <source>
        <dbReference type="ARBA" id="ARBA00022737"/>
    </source>
</evidence>
<evidence type="ECO:0000256" key="12">
    <source>
        <dbReference type="ARBA" id="ARBA00023185"/>
    </source>
</evidence>
<dbReference type="PROSITE" id="PS00080">
    <property type="entry name" value="MULTICOPPER_OXIDASE2"/>
    <property type="match status" value="1"/>
</dbReference>
<keyword evidence="10 13" id="KW-0186">Copper</keyword>
<feature type="signal peptide" evidence="13">
    <location>
        <begin position="1"/>
        <end position="23"/>
    </location>
</feature>
<dbReference type="InterPro" id="IPR001117">
    <property type="entry name" value="Cu-oxidase_2nd"/>
</dbReference>
<evidence type="ECO:0000256" key="11">
    <source>
        <dbReference type="ARBA" id="ARBA00023180"/>
    </source>
</evidence>
<dbReference type="InterPro" id="IPR011707">
    <property type="entry name" value="Cu-oxidase-like_N"/>
</dbReference>
<dbReference type="InterPro" id="IPR017761">
    <property type="entry name" value="Laccase"/>
</dbReference>
<dbReference type="Proteomes" id="UP000516437">
    <property type="component" value="Chromosome 2"/>
</dbReference>
<dbReference type="NCBIfam" id="TIGR03389">
    <property type="entry name" value="laccase"/>
    <property type="match status" value="1"/>
</dbReference>
<dbReference type="SUPFAM" id="SSF49503">
    <property type="entry name" value="Cupredoxins"/>
    <property type="match status" value="3"/>
</dbReference>
<dbReference type="Pfam" id="PF00394">
    <property type="entry name" value="Cu-oxidase"/>
    <property type="match status" value="1"/>
</dbReference>
<evidence type="ECO:0000313" key="18">
    <source>
        <dbReference type="Proteomes" id="UP000516437"/>
    </source>
</evidence>
<dbReference type="InterPro" id="IPR034285">
    <property type="entry name" value="CuRO_2_LCC"/>
</dbReference>
<evidence type="ECO:0000259" key="15">
    <source>
        <dbReference type="Pfam" id="PF07731"/>
    </source>
</evidence>
<evidence type="ECO:0000256" key="5">
    <source>
        <dbReference type="ARBA" id="ARBA00022523"/>
    </source>
</evidence>
<dbReference type="GO" id="GO:0048046">
    <property type="term" value="C:apoplast"/>
    <property type="evidence" value="ECO:0007669"/>
    <property type="project" value="UniProtKB-SubCell"/>
</dbReference>
<feature type="domain" description="Plastocyanin-like" evidence="15">
    <location>
        <begin position="419"/>
        <end position="551"/>
    </location>
</feature>
<dbReference type="PANTHER" id="PTHR11709">
    <property type="entry name" value="MULTI-COPPER OXIDASE"/>
    <property type="match status" value="1"/>
</dbReference>
<evidence type="ECO:0000256" key="3">
    <source>
        <dbReference type="ARBA" id="ARBA00010609"/>
    </source>
</evidence>
<keyword evidence="12 13" id="KW-0439">Lignin degradation</keyword>
<evidence type="ECO:0000256" key="2">
    <source>
        <dbReference type="ARBA" id="ARBA00004271"/>
    </source>
</evidence>
<dbReference type="InterPro" id="IPR045087">
    <property type="entry name" value="Cu-oxidase_fam"/>
</dbReference>
<dbReference type="OrthoDB" id="2121828at2759"/>
<dbReference type="Gene3D" id="2.60.40.420">
    <property type="entry name" value="Cupredoxins - blue copper proteins"/>
    <property type="match status" value="3"/>
</dbReference>
<dbReference type="EMBL" id="RXIC02000020">
    <property type="protein sequence ID" value="KAB1224280.1"/>
    <property type="molecule type" value="Genomic_DNA"/>
</dbReference>
<comment type="similarity">
    <text evidence="3 13">Belongs to the multicopper oxidase family.</text>
</comment>
<dbReference type="GO" id="GO:0046274">
    <property type="term" value="P:lignin catabolic process"/>
    <property type="evidence" value="ECO:0007669"/>
    <property type="project" value="UniProtKB-KW"/>
</dbReference>
<name>A0A6A1WN93_9ROSI</name>
<comment type="catalytic activity">
    <reaction evidence="1 13">
        <text>4 hydroquinone + O2 = 4 benzosemiquinone + 2 H2O</text>
        <dbReference type="Rhea" id="RHEA:11276"/>
        <dbReference type="ChEBI" id="CHEBI:15377"/>
        <dbReference type="ChEBI" id="CHEBI:15379"/>
        <dbReference type="ChEBI" id="CHEBI:17594"/>
        <dbReference type="ChEBI" id="CHEBI:17977"/>
        <dbReference type="EC" id="1.10.3.2"/>
    </reaction>
</comment>
<evidence type="ECO:0000256" key="1">
    <source>
        <dbReference type="ARBA" id="ARBA00000349"/>
    </source>
</evidence>
<proteinExistence type="inferred from homology"/>
<evidence type="ECO:0000256" key="13">
    <source>
        <dbReference type="RuleBase" id="RU361119"/>
    </source>
</evidence>
<dbReference type="InterPro" id="IPR034289">
    <property type="entry name" value="CuRO_3_LCC"/>
</dbReference>
<keyword evidence="9 13" id="KW-0560">Oxidoreductase</keyword>
<dbReference type="FunFam" id="2.60.40.420:FF:000049">
    <property type="entry name" value="Laccase"/>
    <property type="match status" value="1"/>
</dbReference>
<dbReference type="InterPro" id="IPR034288">
    <property type="entry name" value="CuRO_1_LCC"/>
</dbReference>
<sequence>MMARFQLFLACALALLASSTTSAAVVEHTFRVQNLSLQLLCHTQVVTAVNGGLPGPDIHVREGDNLIVHVFNSSPYNISIHWHGVFQLLSGWADGPVYVTQCPIRPGSSYSYRFKITGQEGTLWWHAHASTLRATVYGALIIYPRLGSSYPFPYPQQDVTILLGEWWNANVVDVENEALATGGVSNISDAYTINGLPGDLYPCSQTSSTYKLAVVQGKTYMLRIINAALNNQLFFAIANHTMTVVAVDASYTNPYVTNVVVVAPGQTTDVLLKTDQPLGSYYMAARPYASVQGIPLPVDATTTRGVIQYLGASSTNVQMPILPDLHDTPTAHKFYSSLTSLTSWRQWVPVPVDVDEHMFVTFGLNLAPCQKIGKCTGVFGQRMSASMNQESFQLPTSSSILQAFYNKKSGIYTSDFPNNPSVKFDYTNPLISFNLSLLFARKSTKVKKLKFNSTVEIVLQNTAFIAVENHPIHIHGFNFHVLAQGFGNYDPINDPKSFNLVNPQIRNTIAVPVGGWAAIRFTANNPGIWFAHCHLEAHLPWGLAMAFEVENGPTPDSVLPPPPIDLPQC</sequence>
<dbReference type="AlphaFoldDB" id="A0A6A1WN93"/>
<dbReference type="Pfam" id="PF07731">
    <property type="entry name" value="Cu-oxidase_2"/>
    <property type="match status" value="1"/>
</dbReference>
<evidence type="ECO:0000259" key="16">
    <source>
        <dbReference type="Pfam" id="PF07732"/>
    </source>
</evidence>
<dbReference type="InterPro" id="IPR008972">
    <property type="entry name" value="Cupredoxin"/>
</dbReference>
<keyword evidence="6 13" id="KW-0964">Secreted</keyword>
<feature type="chain" id="PRO_5025708201" description="Laccase" evidence="13">
    <location>
        <begin position="24"/>
        <end position="569"/>
    </location>
</feature>
<organism evidence="17 18">
    <name type="scientific">Morella rubra</name>
    <name type="common">Chinese bayberry</name>
    <dbReference type="NCBI Taxonomy" id="262757"/>
    <lineage>
        <taxon>Eukaryota</taxon>
        <taxon>Viridiplantae</taxon>
        <taxon>Streptophyta</taxon>
        <taxon>Embryophyta</taxon>
        <taxon>Tracheophyta</taxon>
        <taxon>Spermatophyta</taxon>
        <taxon>Magnoliopsida</taxon>
        <taxon>eudicotyledons</taxon>
        <taxon>Gunneridae</taxon>
        <taxon>Pentapetalae</taxon>
        <taxon>rosids</taxon>
        <taxon>fabids</taxon>
        <taxon>Fagales</taxon>
        <taxon>Myricaceae</taxon>
        <taxon>Morella</taxon>
    </lineage>
</organism>
<evidence type="ECO:0000313" key="17">
    <source>
        <dbReference type="EMBL" id="KAB1224280.1"/>
    </source>
</evidence>
<dbReference type="CDD" id="cd13875">
    <property type="entry name" value="CuRO_2_LCC_plant"/>
    <property type="match status" value="1"/>
</dbReference>
<dbReference type="InterPro" id="IPR011706">
    <property type="entry name" value="Cu-oxidase_C"/>
</dbReference>
<dbReference type="GO" id="GO:0052716">
    <property type="term" value="F:hydroquinone:oxygen oxidoreductase activity"/>
    <property type="evidence" value="ECO:0007669"/>
    <property type="project" value="UniProtKB-EC"/>
</dbReference>
<dbReference type="GO" id="GO:0005507">
    <property type="term" value="F:copper ion binding"/>
    <property type="evidence" value="ECO:0007669"/>
    <property type="project" value="InterPro"/>
</dbReference>
<evidence type="ECO:0000256" key="6">
    <source>
        <dbReference type="ARBA" id="ARBA00022525"/>
    </source>
</evidence>
<comment type="subcellular location">
    <subcellularLocation>
        <location evidence="2 13">Secreted</location>
        <location evidence="2 13">Extracellular space</location>
        <location evidence="2 13">Apoplast</location>
    </subcellularLocation>
</comment>
<evidence type="ECO:0000256" key="9">
    <source>
        <dbReference type="ARBA" id="ARBA00023002"/>
    </source>
</evidence>
<keyword evidence="11" id="KW-0325">Glycoprotein</keyword>
<comment type="function">
    <text evidence="13">Lignin degradation and detoxification of lignin-derived products.</text>
</comment>
<evidence type="ECO:0000256" key="10">
    <source>
        <dbReference type="ARBA" id="ARBA00023008"/>
    </source>
</evidence>
<keyword evidence="5 13" id="KW-0052">Apoplast</keyword>
<comment type="cofactor">
    <cofactor evidence="13">
        <name>Cu cation</name>
        <dbReference type="ChEBI" id="CHEBI:23378"/>
    </cofactor>
    <text evidence="13">Binds 4 Cu cations per monomer.</text>
</comment>
<keyword evidence="7 13" id="KW-0479">Metal-binding</keyword>
<protein>
    <recommendedName>
        <fullName evidence="4 13">Laccase</fullName>
        <ecNumber evidence="4 13">1.10.3.2</ecNumber>
    </recommendedName>
    <alternativeName>
        <fullName evidence="13">Benzenediol:oxygen oxidoreductase</fullName>
    </alternativeName>
    <alternativeName>
        <fullName evidence="13">Diphenol oxidase</fullName>
    </alternativeName>
    <alternativeName>
        <fullName evidence="13">Urishiol oxidase</fullName>
    </alternativeName>
</protein>
<dbReference type="Pfam" id="PF07732">
    <property type="entry name" value="Cu-oxidase_3"/>
    <property type="match status" value="1"/>
</dbReference>
<keyword evidence="8 13" id="KW-0677">Repeat</keyword>
<dbReference type="EC" id="1.10.3.2" evidence="4 13"/>
<keyword evidence="13" id="KW-0732">Signal</keyword>
<dbReference type="CDD" id="cd13897">
    <property type="entry name" value="CuRO_3_LCC_plant"/>
    <property type="match status" value="1"/>
</dbReference>
<gene>
    <name evidence="17" type="ORF">CJ030_MR2G000912</name>
</gene>
<dbReference type="CDD" id="cd13849">
    <property type="entry name" value="CuRO_1_LCC_plant"/>
    <property type="match status" value="1"/>
</dbReference>
<evidence type="ECO:0000256" key="7">
    <source>
        <dbReference type="ARBA" id="ARBA00022723"/>
    </source>
</evidence>
<accession>A0A6A1WN93</accession>
<reference evidence="17 18" key="1">
    <citation type="journal article" date="2019" name="Plant Biotechnol. J.">
        <title>The red bayberry genome and genetic basis of sex determination.</title>
        <authorList>
            <person name="Jia H.M."/>
            <person name="Jia H.J."/>
            <person name="Cai Q.L."/>
            <person name="Wang Y."/>
            <person name="Zhao H.B."/>
            <person name="Yang W.F."/>
            <person name="Wang G.Y."/>
            <person name="Li Y.H."/>
            <person name="Zhan D.L."/>
            <person name="Shen Y.T."/>
            <person name="Niu Q.F."/>
            <person name="Chang L."/>
            <person name="Qiu J."/>
            <person name="Zhao L."/>
            <person name="Xie H.B."/>
            <person name="Fu W.Y."/>
            <person name="Jin J."/>
            <person name="Li X.W."/>
            <person name="Jiao Y."/>
            <person name="Zhou C.C."/>
            <person name="Tu T."/>
            <person name="Chai C.Y."/>
            <person name="Gao J.L."/>
            <person name="Fan L.J."/>
            <person name="van de Weg E."/>
            <person name="Wang J.Y."/>
            <person name="Gao Z.S."/>
        </authorList>
    </citation>
    <scope>NUCLEOTIDE SEQUENCE [LARGE SCALE GENOMIC DNA]</scope>
    <source>
        <tissue evidence="17">Leaves</tissue>
    </source>
</reference>
<dbReference type="InterPro" id="IPR002355">
    <property type="entry name" value="Cu_oxidase_Cu_BS"/>
</dbReference>
<comment type="caution">
    <text evidence="17">The sequence shown here is derived from an EMBL/GenBank/DDBJ whole genome shotgun (WGS) entry which is preliminary data.</text>
</comment>
<dbReference type="PANTHER" id="PTHR11709:SF9">
    <property type="entry name" value="LACCASE-7"/>
    <property type="match status" value="1"/>
</dbReference>